<keyword evidence="3" id="KW-1185">Reference proteome</keyword>
<keyword evidence="1" id="KW-0812">Transmembrane</keyword>
<proteinExistence type="predicted"/>
<dbReference type="PANTHER" id="PTHR32251:SF17">
    <property type="entry name" value="STEROID 5-ALPHA REDUCTASE C-TERMINAL DOMAIN-CONTAINING PROTEIN"/>
    <property type="match status" value="1"/>
</dbReference>
<evidence type="ECO:0000313" key="2">
    <source>
        <dbReference type="EMBL" id="QUD89495.1"/>
    </source>
</evidence>
<dbReference type="AlphaFoldDB" id="A0A975G1Q3"/>
<accession>A0A975G1Q3</accession>
<dbReference type="KEGG" id="caul:KCG34_06335"/>
<dbReference type="Gene3D" id="1.20.120.1630">
    <property type="match status" value="1"/>
</dbReference>
<name>A0A975G1Q3_9CAUL</name>
<dbReference type="EMBL" id="CP073078">
    <property type="protein sequence ID" value="QUD89495.1"/>
    <property type="molecule type" value="Genomic_DNA"/>
</dbReference>
<dbReference type="Pfam" id="PF06966">
    <property type="entry name" value="DUF1295"/>
    <property type="match status" value="1"/>
</dbReference>
<evidence type="ECO:0000256" key="1">
    <source>
        <dbReference type="SAM" id="Phobius"/>
    </source>
</evidence>
<gene>
    <name evidence="2" type="ORF">KCG34_06335</name>
</gene>
<sequence length="276" mass="30300">MAGLAGIWGVYGLAFTHGLIFVGGFFILTLWLASIALKDTSIIDVFWGFGCAAMAWIFFLTRAGGEPRAMITLAFATAWGVRLGAYIGMRNWGAEDARYARLRRHITEQGKSFLWHSLKAIFAFQGGAMVVCTLPLLVAIVTPGRGPIGPLGFVSIAMMAVGVVMETLADWQMAQFRATRTVKGEVMDRGLWRYSRHPNYFAEMLTQWGFFLMAVDAAGPLGLMTAVGPAALSYLIMGPMGANLLERRLGKKSAGYEDYIRRTSAFVPWPPKRKAV</sequence>
<dbReference type="GO" id="GO:0016020">
    <property type="term" value="C:membrane"/>
    <property type="evidence" value="ECO:0007669"/>
    <property type="project" value="TreeGrafter"/>
</dbReference>
<keyword evidence="1" id="KW-0472">Membrane</keyword>
<dbReference type="RefSeq" id="WP_211939547.1">
    <property type="nucleotide sequence ID" value="NZ_CP073078.1"/>
</dbReference>
<keyword evidence="1" id="KW-1133">Transmembrane helix</keyword>
<evidence type="ECO:0000313" key="3">
    <source>
        <dbReference type="Proteomes" id="UP000676409"/>
    </source>
</evidence>
<organism evidence="2 3">
    <name type="scientific">Phenylobacterium montanum</name>
    <dbReference type="NCBI Taxonomy" id="2823693"/>
    <lineage>
        <taxon>Bacteria</taxon>
        <taxon>Pseudomonadati</taxon>
        <taxon>Pseudomonadota</taxon>
        <taxon>Alphaproteobacteria</taxon>
        <taxon>Caulobacterales</taxon>
        <taxon>Caulobacteraceae</taxon>
        <taxon>Phenylobacterium</taxon>
    </lineage>
</organism>
<feature type="transmembrane region" description="Helical" evidence="1">
    <location>
        <begin position="69"/>
        <end position="89"/>
    </location>
</feature>
<reference evidence="2" key="1">
    <citation type="submission" date="2021-04" db="EMBL/GenBank/DDBJ databases">
        <title>The complete genome sequence of Caulobacter sp. S6.</title>
        <authorList>
            <person name="Tang Y."/>
            <person name="Ouyang W."/>
            <person name="Liu Q."/>
            <person name="Huang B."/>
            <person name="Guo Z."/>
            <person name="Lei P."/>
        </authorList>
    </citation>
    <scope>NUCLEOTIDE SEQUENCE</scope>
    <source>
        <strain evidence="2">S6</strain>
    </source>
</reference>
<dbReference type="InterPro" id="IPR010721">
    <property type="entry name" value="UstE-like"/>
</dbReference>
<feature type="transmembrane region" description="Helical" evidence="1">
    <location>
        <begin position="120"/>
        <end position="142"/>
    </location>
</feature>
<protein>
    <submittedName>
        <fullName evidence="2">DUF1295 domain-containing protein</fullName>
    </submittedName>
</protein>
<feature type="transmembrane region" description="Helical" evidence="1">
    <location>
        <begin position="45"/>
        <end position="63"/>
    </location>
</feature>
<feature type="transmembrane region" description="Helical" evidence="1">
    <location>
        <begin position="148"/>
        <end position="169"/>
    </location>
</feature>
<dbReference type="Proteomes" id="UP000676409">
    <property type="component" value="Chromosome"/>
</dbReference>
<feature type="transmembrane region" description="Helical" evidence="1">
    <location>
        <begin position="6"/>
        <end position="33"/>
    </location>
</feature>
<dbReference type="PANTHER" id="PTHR32251">
    <property type="entry name" value="3-OXO-5-ALPHA-STEROID 4-DEHYDROGENASE"/>
    <property type="match status" value="1"/>
</dbReference>